<keyword evidence="1" id="KW-0812">Transmembrane</keyword>
<dbReference type="Proteomes" id="UP000266441">
    <property type="component" value="Unassembled WGS sequence"/>
</dbReference>
<name>A0A399D0C0_9BACT</name>
<comment type="caution">
    <text evidence="2">The sequence shown here is derived from an EMBL/GenBank/DDBJ whole genome shotgun (WGS) entry which is preliminary data.</text>
</comment>
<proteinExistence type="predicted"/>
<reference evidence="2 3" key="1">
    <citation type="journal article" date="2015" name="Int. J. Syst. Evol. Microbiol.">
        <title>Mariniphaga sediminis sp. nov., isolated from coastal sediment.</title>
        <authorList>
            <person name="Wang F.Q."/>
            <person name="Shen Q.Y."/>
            <person name="Chen G.J."/>
            <person name="Du Z.J."/>
        </authorList>
    </citation>
    <scope>NUCLEOTIDE SEQUENCE [LARGE SCALE GENOMIC DNA]</scope>
    <source>
        <strain evidence="2 3">SY21</strain>
    </source>
</reference>
<protein>
    <submittedName>
        <fullName evidence="2">Uncharacterized protein</fullName>
    </submittedName>
</protein>
<keyword evidence="1" id="KW-0472">Membrane</keyword>
<keyword evidence="1" id="KW-1133">Transmembrane helix</keyword>
<sequence length="81" mass="9199">MCGSIFKIFIQKLFKNRKNIILYKMGLSFIALIMILEINSFNPTPKGSKFLPDVRLGFSVHPSGIGVKTENQSNIVLWNKI</sequence>
<evidence type="ECO:0000313" key="2">
    <source>
        <dbReference type="EMBL" id="RIH63800.1"/>
    </source>
</evidence>
<organism evidence="2 3">
    <name type="scientific">Mariniphaga sediminis</name>
    <dbReference type="NCBI Taxonomy" id="1628158"/>
    <lineage>
        <taxon>Bacteria</taxon>
        <taxon>Pseudomonadati</taxon>
        <taxon>Bacteroidota</taxon>
        <taxon>Bacteroidia</taxon>
        <taxon>Marinilabiliales</taxon>
        <taxon>Prolixibacteraceae</taxon>
        <taxon>Mariniphaga</taxon>
    </lineage>
</organism>
<feature type="transmembrane region" description="Helical" evidence="1">
    <location>
        <begin position="21"/>
        <end position="41"/>
    </location>
</feature>
<accession>A0A399D0C0</accession>
<dbReference type="AlphaFoldDB" id="A0A399D0C0"/>
<dbReference type="EMBL" id="QWET01000016">
    <property type="protein sequence ID" value="RIH63800.1"/>
    <property type="molecule type" value="Genomic_DNA"/>
</dbReference>
<keyword evidence="3" id="KW-1185">Reference proteome</keyword>
<gene>
    <name evidence="2" type="ORF">D1164_17855</name>
</gene>
<evidence type="ECO:0000313" key="3">
    <source>
        <dbReference type="Proteomes" id="UP000266441"/>
    </source>
</evidence>
<evidence type="ECO:0000256" key="1">
    <source>
        <dbReference type="SAM" id="Phobius"/>
    </source>
</evidence>